<keyword evidence="2" id="KW-1185">Reference proteome</keyword>
<reference evidence="1 2" key="2">
    <citation type="journal article" date="2013" name="Int. J. Syst. Evol. Microbiol.">
        <title>Methylophaga nitratireducenticrescens sp. nov. and Methylophaga frappieri sp. nov., isolated from the biofilm of the methanol-fed denitrification system treating the seawater at the Montreal Biodome.</title>
        <authorList>
            <person name="Villeneuve C."/>
            <person name="Martineau C."/>
            <person name="Mauffrey F."/>
            <person name="Villemur R."/>
        </authorList>
    </citation>
    <scope>NUCLEOTIDE SEQUENCE [LARGE SCALE GENOMIC DNA]</scope>
    <source>
        <strain evidence="1 2">JAM1</strain>
    </source>
</reference>
<reference evidence="1 2" key="1">
    <citation type="journal article" date="2012" name="J. Bacteriol.">
        <title>Complete genome sequences of Methylophaga sp. strain JAM1 and Methylophaga sp. strain JAM7.</title>
        <authorList>
            <person name="Villeneuve C."/>
            <person name="Martineau C."/>
            <person name="Mauffrey F."/>
            <person name="Villemur R."/>
        </authorList>
    </citation>
    <scope>NUCLEOTIDE SEQUENCE [LARGE SCALE GENOMIC DNA]</scope>
    <source>
        <strain evidence="1 2">JAM1</strain>
    </source>
</reference>
<sequence length="43" mass="5050">MGVLRHMRNRANVSQLDSPIFSPSKKYPVKQVFHRANYDYLQG</sequence>
<accession>I1XMD1</accession>
<proteinExistence type="predicted"/>
<gene>
    <name evidence="1" type="ordered locus">Q7A_2764</name>
</gene>
<dbReference type="Proteomes" id="UP000009144">
    <property type="component" value="Chromosome"/>
</dbReference>
<name>I1XMD1_METNJ</name>
<evidence type="ECO:0000313" key="1">
    <source>
        <dbReference type="EMBL" id="AFI85550.1"/>
    </source>
</evidence>
<dbReference type="PATRIC" id="fig|754476.3.peg.2712"/>
<dbReference type="AlphaFoldDB" id="I1XMD1"/>
<organism evidence="1 2">
    <name type="scientific">Methylophaga nitratireducenticrescens</name>
    <dbReference type="NCBI Taxonomy" id="754476"/>
    <lineage>
        <taxon>Bacteria</taxon>
        <taxon>Pseudomonadati</taxon>
        <taxon>Pseudomonadota</taxon>
        <taxon>Gammaproteobacteria</taxon>
        <taxon>Thiotrichales</taxon>
        <taxon>Piscirickettsiaceae</taxon>
        <taxon>Methylophaga</taxon>
    </lineage>
</organism>
<evidence type="ECO:0000313" key="2">
    <source>
        <dbReference type="Proteomes" id="UP000009144"/>
    </source>
</evidence>
<dbReference type="EMBL" id="CP003390">
    <property type="protein sequence ID" value="AFI85550.1"/>
    <property type="molecule type" value="Genomic_DNA"/>
</dbReference>
<protein>
    <submittedName>
        <fullName evidence="1">Uncharacterized protein</fullName>
    </submittedName>
</protein>
<dbReference type="HOGENOM" id="CLU_3235915_0_0_6"/>
<dbReference type="STRING" id="754476.Q7A_2764"/>